<dbReference type="Gene3D" id="2.10.270.10">
    <property type="entry name" value="Cholin Binding"/>
    <property type="match status" value="1"/>
</dbReference>
<organism evidence="4 5">
    <name type="scientific">Clostridium beijerinckii</name>
    <name type="common">Clostridium MP</name>
    <dbReference type="NCBI Taxonomy" id="1520"/>
    <lineage>
        <taxon>Bacteria</taxon>
        <taxon>Bacillati</taxon>
        <taxon>Bacillota</taxon>
        <taxon>Clostridia</taxon>
        <taxon>Eubacteriales</taxon>
        <taxon>Clostridiaceae</taxon>
        <taxon>Clostridium</taxon>
    </lineage>
</organism>
<gene>
    <name evidence="4" type="ORF">HF849_19370</name>
</gene>
<name>A0A7X9SRR1_CLOBE</name>
<dbReference type="AlphaFoldDB" id="A0A7X9SRR1"/>
<feature type="repeat" description="Cell wall-binding" evidence="2">
    <location>
        <begin position="45"/>
        <end position="64"/>
    </location>
</feature>
<dbReference type="Proteomes" id="UP000587880">
    <property type="component" value="Unassembled WGS sequence"/>
</dbReference>
<feature type="chain" id="PRO_5031015256" description="Autolysin" evidence="3">
    <location>
        <begin position="28"/>
        <end position="331"/>
    </location>
</feature>
<dbReference type="InterPro" id="IPR018337">
    <property type="entry name" value="Cell_wall/Cho-bd_repeat"/>
</dbReference>
<protein>
    <recommendedName>
        <fullName evidence="6">Autolysin</fullName>
    </recommendedName>
</protein>
<evidence type="ECO:0000313" key="5">
    <source>
        <dbReference type="Proteomes" id="UP000587880"/>
    </source>
</evidence>
<proteinExistence type="predicted"/>
<feature type="repeat" description="Cell wall-binding" evidence="2">
    <location>
        <begin position="65"/>
        <end position="84"/>
    </location>
</feature>
<feature type="signal peptide" evidence="3">
    <location>
        <begin position="1"/>
        <end position="27"/>
    </location>
</feature>
<sequence length="331" mass="37557">MKNLSKIIATSLAVTSILTLNKIVANAEWKQDSNGWWNTDGSSWSIGWKEIDGKWYYFDNNGYMKTGWLQYGDKWYYLSASGAMAQNTTIDGYNIGFDGAWIQAEQSNTSNSESGGKITTIDDFTSILKLNGYKLEMKDADEDFLPTTRKIITLDNEQLVVYIYNSNREMEKDSLNIDKDGFGYTITEPWGEEKSKSASWSSYPHFFKKGNIIVQYIGKNEKIISDLKSILGEQFAGIKECSDISSSEQDIREIAFNQLDSETQKKVKGTWKDSKISIKTITGGVRLTDESYWGKDAYCVEFILDVNYVPNNIFVFIGMDNHKIIGYGLVD</sequence>
<dbReference type="PROSITE" id="PS51170">
    <property type="entry name" value="CW"/>
    <property type="match status" value="2"/>
</dbReference>
<keyword evidence="1" id="KW-0677">Repeat</keyword>
<dbReference type="EMBL" id="JABAGD010000042">
    <property type="protein sequence ID" value="NMF06861.1"/>
    <property type="molecule type" value="Genomic_DNA"/>
</dbReference>
<keyword evidence="3" id="KW-0732">Signal</keyword>
<evidence type="ECO:0008006" key="6">
    <source>
        <dbReference type="Google" id="ProtNLM"/>
    </source>
</evidence>
<dbReference type="Pfam" id="PF19127">
    <property type="entry name" value="Choline_bind_3"/>
    <property type="match status" value="1"/>
</dbReference>
<dbReference type="RefSeq" id="WP_168982849.1">
    <property type="nucleotide sequence ID" value="NZ_JABAGD010000042.1"/>
</dbReference>
<evidence type="ECO:0000313" key="4">
    <source>
        <dbReference type="EMBL" id="NMF06861.1"/>
    </source>
</evidence>
<accession>A0A7X9SRR1</accession>
<reference evidence="4 5" key="1">
    <citation type="submission" date="2020-04" db="EMBL/GenBank/DDBJ databases">
        <authorList>
            <person name="Hitch T.C.A."/>
            <person name="Wylensek D."/>
            <person name="Clavel T."/>
        </authorList>
    </citation>
    <scope>NUCLEOTIDE SEQUENCE [LARGE SCALE GENOMIC DNA]</scope>
    <source>
        <strain evidence="4 5">WB01_NA02</strain>
    </source>
</reference>
<evidence type="ECO:0000256" key="3">
    <source>
        <dbReference type="SAM" id="SignalP"/>
    </source>
</evidence>
<comment type="caution">
    <text evidence="4">The sequence shown here is derived from an EMBL/GenBank/DDBJ whole genome shotgun (WGS) entry which is preliminary data.</text>
</comment>
<evidence type="ECO:0000256" key="1">
    <source>
        <dbReference type="ARBA" id="ARBA00022737"/>
    </source>
</evidence>
<evidence type="ECO:0000256" key="2">
    <source>
        <dbReference type="PROSITE-ProRule" id="PRU00591"/>
    </source>
</evidence>
<dbReference type="SUPFAM" id="SSF69360">
    <property type="entry name" value="Cell wall binding repeat"/>
    <property type="match status" value="1"/>
</dbReference>